<comment type="caution">
    <text evidence="2">The sequence shown here is derived from an EMBL/GenBank/DDBJ whole genome shotgun (WGS) entry which is preliminary data.</text>
</comment>
<feature type="transmembrane region" description="Helical" evidence="1">
    <location>
        <begin position="138"/>
        <end position="163"/>
    </location>
</feature>
<dbReference type="EMBL" id="RBCJ01000001">
    <property type="protein sequence ID" value="RKN82534.1"/>
    <property type="molecule type" value="Genomic_DNA"/>
</dbReference>
<evidence type="ECO:0000256" key="1">
    <source>
        <dbReference type="SAM" id="Phobius"/>
    </source>
</evidence>
<accession>A0A3B0CDE0</accession>
<gene>
    <name evidence="2" type="ORF">D7Z94_01420</name>
</gene>
<dbReference type="Proteomes" id="UP000276603">
    <property type="component" value="Unassembled WGS sequence"/>
</dbReference>
<evidence type="ECO:0000313" key="3">
    <source>
        <dbReference type="Proteomes" id="UP000276603"/>
    </source>
</evidence>
<feature type="transmembrane region" description="Helical" evidence="1">
    <location>
        <begin position="64"/>
        <end position="85"/>
    </location>
</feature>
<proteinExistence type="predicted"/>
<dbReference type="AlphaFoldDB" id="A0A3B0CDE0"/>
<reference evidence="2 3" key="1">
    <citation type="submission" date="2018-10" db="EMBL/GenBank/DDBJ databases">
        <title>Ulvibacterium marinum gen. nov., sp. nov., a novel marine bacterium of the family Flavobacteriaceae, isolated from a culture of the green alga Ulva prolifera.</title>
        <authorList>
            <person name="Zhang Z."/>
        </authorList>
    </citation>
    <scope>NUCLEOTIDE SEQUENCE [LARGE SCALE GENOMIC DNA]</scope>
    <source>
        <strain evidence="2 3">CCMM003</strain>
    </source>
</reference>
<dbReference type="SUPFAM" id="SSF103473">
    <property type="entry name" value="MFS general substrate transporter"/>
    <property type="match status" value="1"/>
</dbReference>
<name>A0A3B0CDE0_9FLAO</name>
<dbReference type="InterPro" id="IPR036259">
    <property type="entry name" value="MFS_trans_sf"/>
</dbReference>
<keyword evidence="1" id="KW-0812">Transmembrane</keyword>
<feature type="transmembrane region" description="Helical" evidence="1">
    <location>
        <begin position="39"/>
        <end position="58"/>
    </location>
</feature>
<keyword evidence="1" id="KW-1133">Transmembrane helix</keyword>
<protein>
    <submittedName>
        <fullName evidence="2">Uncharacterized protein</fullName>
    </submittedName>
</protein>
<sequence>MILFRIHLDNFYCQAFLRIFGSLMQNDQNKFQYLGLKRILLAAFVFMTVGTVLELYLLDHYEGVQQLIPILCIGTSILTLIVLFFRKTNLTLKLFKSVLVLTALSGVYGAFLHLLANYEFEQEMKPTARGWDLFVESLSGALPTLAPFSMIVLALIGYSYVILIKQKR</sequence>
<organism evidence="2 3">
    <name type="scientific">Ulvibacterium marinum</name>
    <dbReference type="NCBI Taxonomy" id="2419782"/>
    <lineage>
        <taxon>Bacteria</taxon>
        <taxon>Pseudomonadati</taxon>
        <taxon>Bacteroidota</taxon>
        <taxon>Flavobacteriia</taxon>
        <taxon>Flavobacteriales</taxon>
        <taxon>Flavobacteriaceae</taxon>
        <taxon>Ulvibacterium</taxon>
    </lineage>
</organism>
<dbReference type="RefSeq" id="WP_120709725.1">
    <property type="nucleotide sequence ID" value="NZ_RBCJ01000001.1"/>
</dbReference>
<dbReference type="OrthoDB" id="1446870at2"/>
<feature type="transmembrane region" description="Helical" evidence="1">
    <location>
        <begin position="97"/>
        <end position="118"/>
    </location>
</feature>
<keyword evidence="1" id="KW-0472">Membrane</keyword>
<evidence type="ECO:0000313" key="2">
    <source>
        <dbReference type="EMBL" id="RKN82534.1"/>
    </source>
</evidence>
<keyword evidence="3" id="KW-1185">Reference proteome</keyword>